<feature type="domain" description="Integrase-type" evidence="27">
    <location>
        <begin position="2867"/>
        <end position="2908"/>
    </location>
</feature>
<feature type="domain" description="Integrase catalytic" evidence="31">
    <location>
        <begin position="2917"/>
        <end position="3079"/>
    </location>
</feature>
<keyword evidence="5" id="KW-0808">Transferase</keyword>
<feature type="domain" description="Sushi" evidence="30">
    <location>
        <begin position="19"/>
        <end position="82"/>
    </location>
</feature>
<evidence type="ECO:0000256" key="6">
    <source>
        <dbReference type="ARBA" id="ARBA00022695"/>
    </source>
</evidence>
<dbReference type="SUPFAM" id="SSF50630">
    <property type="entry name" value="Acid proteases"/>
    <property type="match status" value="1"/>
</dbReference>
<organism evidence="33 34">
    <name type="scientific">Hirundo rustica rustica</name>
    <dbReference type="NCBI Taxonomy" id="333673"/>
    <lineage>
        <taxon>Eukaryota</taxon>
        <taxon>Metazoa</taxon>
        <taxon>Chordata</taxon>
        <taxon>Craniata</taxon>
        <taxon>Vertebrata</taxon>
        <taxon>Euteleostomi</taxon>
        <taxon>Archelosauria</taxon>
        <taxon>Archosauria</taxon>
        <taxon>Dinosauria</taxon>
        <taxon>Saurischia</taxon>
        <taxon>Theropoda</taxon>
        <taxon>Coelurosauria</taxon>
        <taxon>Aves</taxon>
        <taxon>Neognathae</taxon>
        <taxon>Neoaves</taxon>
        <taxon>Telluraves</taxon>
        <taxon>Australaves</taxon>
        <taxon>Passeriformes</taxon>
        <taxon>Sylvioidea</taxon>
        <taxon>Hirundinidae</taxon>
        <taxon>Hirundo</taxon>
    </lineage>
</organism>
<dbReference type="InterPro" id="IPR001969">
    <property type="entry name" value="Aspartic_peptidase_AS"/>
</dbReference>
<feature type="DNA-binding region" description="Integrase-type" evidence="24">
    <location>
        <begin position="3089"/>
        <end position="3136"/>
    </location>
</feature>
<keyword evidence="16" id="KW-0229">DNA integration</keyword>
<feature type="domain" description="Sushi" evidence="30">
    <location>
        <begin position="1000"/>
        <end position="1058"/>
    </location>
</feature>
<dbReference type="InterPro" id="IPR017856">
    <property type="entry name" value="Integrase-like_N"/>
</dbReference>
<evidence type="ECO:0000256" key="12">
    <source>
        <dbReference type="ARBA" id="ARBA00022771"/>
    </source>
</evidence>
<accession>A0A3M0KAS1</accession>
<dbReference type="Pfam" id="PF00075">
    <property type="entry name" value="RNase_H"/>
    <property type="match status" value="1"/>
</dbReference>
<keyword evidence="3" id="KW-0964">Secreted</keyword>
<feature type="domain" description="Sushi" evidence="30">
    <location>
        <begin position="392"/>
        <end position="449"/>
    </location>
</feature>
<evidence type="ECO:0000256" key="18">
    <source>
        <dbReference type="ARBA" id="ARBA00023125"/>
    </source>
</evidence>
<dbReference type="SUPFAM" id="SSF57535">
    <property type="entry name" value="Complement control module/SCR domain"/>
    <property type="match status" value="27"/>
</dbReference>
<feature type="disulfide bond" evidence="22">
    <location>
        <begin position="941"/>
        <end position="984"/>
    </location>
</feature>
<dbReference type="GO" id="GO:0006508">
    <property type="term" value="P:proteolysis"/>
    <property type="evidence" value="ECO:0007669"/>
    <property type="project" value="InterPro"/>
</dbReference>
<dbReference type="GO" id="GO:0004190">
    <property type="term" value="F:aspartic-type endopeptidase activity"/>
    <property type="evidence" value="ECO:0007669"/>
    <property type="project" value="InterPro"/>
</dbReference>
<dbReference type="PANTHER" id="PTHR45785">
    <property type="entry name" value="COMPLEMENT FACTOR H-RELATED"/>
    <property type="match status" value="1"/>
</dbReference>
<dbReference type="Pfam" id="PF00084">
    <property type="entry name" value="Sushi"/>
    <property type="match status" value="25"/>
</dbReference>
<feature type="disulfide bond" evidence="22">
    <location>
        <begin position="1743"/>
        <end position="1786"/>
    </location>
</feature>
<dbReference type="Pfam" id="PF00665">
    <property type="entry name" value="rve"/>
    <property type="match status" value="1"/>
</dbReference>
<dbReference type="PROSITE" id="PS50876">
    <property type="entry name" value="ZF_INTEGRASE"/>
    <property type="match status" value="1"/>
</dbReference>
<feature type="disulfide bond" evidence="22">
    <location>
        <begin position="1623"/>
        <end position="1666"/>
    </location>
</feature>
<dbReference type="SUPFAM" id="SSF53098">
    <property type="entry name" value="Ribonuclease H-like"/>
    <property type="match status" value="2"/>
</dbReference>
<dbReference type="Gene3D" id="2.10.70.10">
    <property type="entry name" value="Complement Module, domain 1"/>
    <property type="match status" value="30"/>
</dbReference>
<evidence type="ECO:0000256" key="2">
    <source>
        <dbReference type="ARBA" id="ARBA00010879"/>
    </source>
</evidence>
<dbReference type="GO" id="GO:0008270">
    <property type="term" value="F:zinc ion binding"/>
    <property type="evidence" value="ECO:0007669"/>
    <property type="project" value="UniProtKB-KW"/>
</dbReference>
<evidence type="ECO:0000256" key="5">
    <source>
        <dbReference type="ARBA" id="ARBA00022679"/>
    </source>
</evidence>
<feature type="disulfide bond" evidence="22">
    <location>
        <begin position="823"/>
        <end position="866"/>
    </location>
</feature>
<keyword evidence="15" id="KW-0460">Magnesium</keyword>
<evidence type="ECO:0000256" key="16">
    <source>
        <dbReference type="ARBA" id="ARBA00022908"/>
    </source>
</evidence>
<feature type="domain" description="Sushi" evidence="30">
    <location>
        <begin position="266"/>
        <end position="325"/>
    </location>
</feature>
<evidence type="ECO:0000256" key="4">
    <source>
        <dbReference type="ARBA" id="ARBA00022659"/>
    </source>
</evidence>
<evidence type="ECO:0000256" key="25">
    <source>
        <dbReference type="SAM" id="MobiDB-lite"/>
    </source>
</evidence>
<dbReference type="InterPro" id="IPR008919">
    <property type="entry name" value="Retrov_capsid_N"/>
</dbReference>
<keyword evidence="4 22" id="KW-0768">Sushi</keyword>
<name>A0A3M0KAS1_HIRRU</name>
<feature type="domain" description="Sushi" evidence="30">
    <location>
        <begin position="1680"/>
        <end position="1738"/>
    </location>
</feature>
<comment type="similarity">
    <text evidence="2">Belongs to the beta type-B retroviral polymerase family. HERV class-II K(HML-2) pol subfamily.</text>
</comment>
<proteinExistence type="inferred from homology"/>
<feature type="disulfide bond" evidence="22">
    <location>
        <begin position="1682"/>
        <end position="1725"/>
    </location>
</feature>
<feature type="region of interest" description="Disordered" evidence="25">
    <location>
        <begin position="1"/>
        <end position="40"/>
    </location>
</feature>
<evidence type="ECO:0000259" key="30">
    <source>
        <dbReference type="PROSITE" id="PS50923"/>
    </source>
</evidence>
<dbReference type="Pfam" id="PF00077">
    <property type="entry name" value="RVP"/>
    <property type="match status" value="1"/>
</dbReference>
<dbReference type="PROSITE" id="PS50923">
    <property type="entry name" value="SUSHI"/>
    <property type="match status" value="23"/>
</dbReference>
<dbReference type="SMART" id="SM00032">
    <property type="entry name" value="CCP"/>
    <property type="match status" value="30"/>
</dbReference>
<dbReference type="Gene3D" id="3.30.70.270">
    <property type="match status" value="2"/>
</dbReference>
<dbReference type="SUPFAM" id="SSF47943">
    <property type="entry name" value="Retrovirus capsid protein, N-terminal core domain"/>
    <property type="match status" value="1"/>
</dbReference>
<dbReference type="InterPro" id="IPR036397">
    <property type="entry name" value="RNaseH_sf"/>
</dbReference>
<keyword evidence="6" id="KW-0548">Nucleotidyltransferase</keyword>
<dbReference type="InterPro" id="IPR036862">
    <property type="entry name" value="Integrase_C_dom_sf_retrovir"/>
</dbReference>
<evidence type="ECO:0000256" key="20">
    <source>
        <dbReference type="ARBA" id="ARBA00023172"/>
    </source>
</evidence>
<dbReference type="Proteomes" id="UP000269221">
    <property type="component" value="Unassembled WGS sequence"/>
</dbReference>
<keyword evidence="9" id="KW-0732">Signal</keyword>
<evidence type="ECO:0000256" key="1">
    <source>
        <dbReference type="ARBA" id="ARBA00004613"/>
    </source>
</evidence>
<evidence type="ECO:0000256" key="7">
    <source>
        <dbReference type="ARBA" id="ARBA00022722"/>
    </source>
</evidence>
<comment type="caution">
    <text evidence="22">Lacks conserved residue(s) required for the propagation of feature annotation.</text>
</comment>
<feature type="domain" description="Sushi" evidence="30">
    <location>
        <begin position="1251"/>
        <end position="1310"/>
    </location>
</feature>
<evidence type="ECO:0000256" key="11">
    <source>
        <dbReference type="ARBA" id="ARBA00022759"/>
    </source>
</evidence>
<feature type="domain" description="Sushi" evidence="30">
    <location>
        <begin position="939"/>
        <end position="997"/>
    </location>
</feature>
<keyword evidence="21" id="KW-0325">Glycoprotein</keyword>
<dbReference type="InterPro" id="IPR051503">
    <property type="entry name" value="ComplSys_Reg/VirEntry_Med"/>
</dbReference>
<dbReference type="SUPFAM" id="SSF56672">
    <property type="entry name" value="DNA/RNA polymerases"/>
    <property type="match status" value="1"/>
</dbReference>
<evidence type="ECO:0000256" key="14">
    <source>
        <dbReference type="ARBA" id="ARBA00022833"/>
    </source>
</evidence>
<feature type="domain" description="Sushi" evidence="30">
    <location>
        <begin position="1621"/>
        <end position="1679"/>
    </location>
</feature>
<feature type="domain" description="Reverse transcriptase" evidence="28">
    <location>
        <begin position="2307"/>
        <end position="2496"/>
    </location>
</feature>
<evidence type="ECO:0000256" key="9">
    <source>
        <dbReference type="ARBA" id="ARBA00022729"/>
    </source>
</evidence>
<feature type="disulfide bond" evidence="22">
    <location>
        <begin position="1444"/>
        <end position="1487"/>
    </location>
</feature>
<dbReference type="Gene3D" id="3.30.420.10">
    <property type="entry name" value="Ribonuclease H-like superfamily/Ribonuclease H"/>
    <property type="match status" value="2"/>
</dbReference>
<dbReference type="Gene3D" id="1.10.10.200">
    <property type="match status" value="1"/>
</dbReference>
<dbReference type="GO" id="GO:0006310">
    <property type="term" value="P:DNA recombination"/>
    <property type="evidence" value="ECO:0007669"/>
    <property type="project" value="UniProtKB-KW"/>
</dbReference>
<dbReference type="SUPFAM" id="SSF50122">
    <property type="entry name" value="DNA-binding domain of retroviral integrase"/>
    <property type="match status" value="1"/>
</dbReference>
<feature type="disulfide bond" evidence="22">
    <location>
        <begin position="512"/>
        <end position="555"/>
    </location>
</feature>
<feature type="domain" description="Sushi" evidence="30">
    <location>
        <begin position="1192"/>
        <end position="1249"/>
    </location>
</feature>
<gene>
    <name evidence="33" type="ORF">DUI87_14638</name>
</gene>
<feature type="domain" description="Sushi" evidence="30">
    <location>
        <begin position="1311"/>
        <end position="1368"/>
    </location>
</feature>
<feature type="domain" description="Sushi" evidence="30">
    <location>
        <begin position="1442"/>
        <end position="1500"/>
    </location>
</feature>
<evidence type="ECO:0000256" key="21">
    <source>
        <dbReference type="ARBA" id="ARBA00023180"/>
    </source>
</evidence>
<dbReference type="PROSITE" id="PS51027">
    <property type="entry name" value="INTEGRASE_DBD"/>
    <property type="match status" value="1"/>
</dbReference>
<dbReference type="Pfam" id="PF06817">
    <property type="entry name" value="RVT_thumb"/>
    <property type="match status" value="1"/>
</dbReference>
<evidence type="ECO:0000313" key="34">
    <source>
        <dbReference type="Proteomes" id="UP000269221"/>
    </source>
</evidence>
<evidence type="ECO:0000256" key="19">
    <source>
        <dbReference type="ARBA" id="ARBA00023157"/>
    </source>
</evidence>
<dbReference type="InterPro" id="IPR001037">
    <property type="entry name" value="Integrase_C_retrovir"/>
</dbReference>
<protein>
    <submittedName>
        <fullName evidence="33">Uncharacterized protein</fullName>
    </submittedName>
</protein>
<evidence type="ECO:0000256" key="3">
    <source>
        <dbReference type="ARBA" id="ARBA00022525"/>
    </source>
</evidence>
<feature type="domain" description="Sushi" evidence="30">
    <location>
        <begin position="570"/>
        <end position="627"/>
    </location>
</feature>
<evidence type="ECO:0000256" key="17">
    <source>
        <dbReference type="ARBA" id="ARBA00022918"/>
    </source>
</evidence>
<dbReference type="GO" id="GO:0005576">
    <property type="term" value="C:extracellular region"/>
    <property type="evidence" value="ECO:0007669"/>
    <property type="project" value="UniProtKB-SubCell"/>
</dbReference>
<dbReference type="InterPro" id="IPR000477">
    <property type="entry name" value="RT_dom"/>
</dbReference>
<keyword evidence="13" id="KW-0378">Hydrolase</keyword>
<dbReference type="FunFam" id="2.10.70.10:FF:000060">
    <property type="entry name" value="Complement inhibitory factor H"/>
    <property type="match status" value="2"/>
</dbReference>
<evidence type="ECO:0000256" key="8">
    <source>
        <dbReference type="ARBA" id="ARBA00022723"/>
    </source>
</evidence>
<dbReference type="InterPro" id="IPR000436">
    <property type="entry name" value="Sushi_SCR_CCP_dom"/>
</dbReference>
<feature type="compositionally biased region" description="Basic and acidic residues" evidence="25">
    <location>
        <begin position="24"/>
        <end position="40"/>
    </location>
</feature>
<dbReference type="InterPro" id="IPR018061">
    <property type="entry name" value="Retropepsins"/>
</dbReference>
<feature type="domain" description="Sushi" evidence="30">
    <location>
        <begin position="510"/>
        <end position="569"/>
    </location>
</feature>
<feature type="disulfide bond" evidence="22">
    <location>
        <begin position="114"/>
        <end position="141"/>
    </location>
</feature>
<keyword evidence="12 23" id="KW-0863">Zinc-finger</keyword>
<dbReference type="PANTHER" id="PTHR45785:SF7">
    <property type="entry name" value="COMPLEMENT FACTOR H"/>
    <property type="match status" value="1"/>
</dbReference>
<feature type="domain" description="Peptidase A2" evidence="26">
    <location>
        <begin position="2171"/>
        <end position="2246"/>
    </location>
</feature>
<comment type="subcellular location">
    <subcellularLocation>
        <location evidence="1">Secreted</location>
    </subcellularLocation>
</comment>
<feature type="domain" description="Sushi" evidence="30">
    <location>
        <begin position="209"/>
        <end position="265"/>
    </location>
</feature>
<feature type="disulfide bond" evidence="22">
    <location>
        <begin position="882"/>
        <end position="925"/>
    </location>
</feature>
<dbReference type="InterPro" id="IPR043128">
    <property type="entry name" value="Rev_trsase/Diguanyl_cyclase"/>
</dbReference>
<evidence type="ECO:0000256" key="10">
    <source>
        <dbReference type="ARBA" id="ARBA00022737"/>
    </source>
</evidence>
<dbReference type="Gene3D" id="1.10.375.10">
    <property type="entry name" value="Human Immunodeficiency Virus Type 1 Capsid Protein"/>
    <property type="match status" value="1"/>
</dbReference>
<evidence type="ECO:0000259" key="26">
    <source>
        <dbReference type="PROSITE" id="PS50175"/>
    </source>
</evidence>
<keyword evidence="20" id="KW-0233">DNA recombination</keyword>
<dbReference type="InterPro" id="IPR010661">
    <property type="entry name" value="RVT_thumb"/>
</dbReference>
<feature type="domain" description="RNase H type-1" evidence="29">
    <location>
        <begin position="2729"/>
        <end position="2862"/>
    </location>
</feature>
<dbReference type="Gene3D" id="2.40.70.10">
    <property type="entry name" value="Acid Proteases"/>
    <property type="match status" value="1"/>
</dbReference>
<dbReference type="PROSITE" id="PS50879">
    <property type="entry name" value="RNASE_H_1"/>
    <property type="match status" value="1"/>
</dbReference>
<keyword evidence="19 22" id="KW-1015">Disulfide bond</keyword>
<dbReference type="InterPro" id="IPR001995">
    <property type="entry name" value="Peptidase_A2_cat"/>
</dbReference>
<feature type="domain" description="Sushi" evidence="30">
    <location>
        <begin position="1562"/>
        <end position="1620"/>
    </location>
</feature>
<dbReference type="PROSITE" id="PS50878">
    <property type="entry name" value="RT_POL"/>
    <property type="match status" value="1"/>
</dbReference>
<evidence type="ECO:0000256" key="22">
    <source>
        <dbReference type="PROSITE-ProRule" id="PRU00302"/>
    </source>
</evidence>
<evidence type="ECO:0000259" key="32">
    <source>
        <dbReference type="PROSITE" id="PS51027"/>
    </source>
</evidence>
<evidence type="ECO:0000313" key="33">
    <source>
        <dbReference type="EMBL" id="RMC08394.1"/>
    </source>
</evidence>
<evidence type="ECO:0000259" key="28">
    <source>
        <dbReference type="PROSITE" id="PS50878"/>
    </source>
</evidence>
<evidence type="ECO:0000259" key="27">
    <source>
        <dbReference type="PROSITE" id="PS50876"/>
    </source>
</evidence>
<feature type="region of interest" description="Disordered" evidence="25">
    <location>
        <begin position="3139"/>
        <end position="3165"/>
    </location>
</feature>
<feature type="domain" description="Integrase-type" evidence="32">
    <location>
        <begin position="3089"/>
        <end position="3136"/>
    </location>
</feature>
<feature type="domain" description="Sushi" evidence="30">
    <location>
        <begin position="701"/>
        <end position="759"/>
    </location>
</feature>
<dbReference type="InterPro" id="IPR003308">
    <property type="entry name" value="Integrase_Zn-bd_dom_N"/>
</dbReference>
<evidence type="ECO:0000256" key="23">
    <source>
        <dbReference type="PROSITE-ProRule" id="PRU00450"/>
    </source>
</evidence>
<keyword evidence="8" id="KW-0479">Metal-binding</keyword>
<feature type="domain" description="Sushi" evidence="30">
    <location>
        <begin position="637"/>
        <end position="698"/>
    </location>
</feature>
<dbReference type="InterPro" id="IPR043502">
    <property type="entry name" value="DNA/RNA_pol_sf"/>
</dbReference>
<dbReference type="SUPFAM" id="SSF46919">
    <property type="entry name" value="N-terminal Zn binding domain of HIV integrase"/>
    <property type="match status" value="1"/>
</dbReference>
<feature type="disulfide bond" evidence="22">
    <location>
        <begin position="179"/>
        <end position="206"/>
    </location>
</feature>
<reference evidence="33 34" key="1">
    <citation type="submission" date="2018-07" db="EMBL/GenBank/DDBJ databases">
        <title>A high quality draft genome assembly of the barn swallow (H. rustica rustica).</title>
        <authorList>
            <person name="Formenti G."/>
            <person name="Chiara M."/>
            <person name="Poveda L."/>
            <person name="Francoijs K.-J."/>
            <person name="Bonisoli-Alquati A."/>
            <person name="Canova L."/>
            <person name="Gianfranceschi L."/>
            <person name="Horner D.S."/>
            <person name="Saino N."/>
        </authorList>
    </citation>
    <scope>NUCLEOTIDE SEQUENCE [LARGE SCALE GENOMIC DNA]</scope>
    <source>
        <strain evidence="33">Chelidonia</strain>
        <tissue evidence="33">Blood</tissue>
    </source>
</reference>
<dbReference type="Pfam" id="PF02022">
    <property type="entry name" value="Integrase_Zn"/>
    <property type="match status" value="1"/>
</dbReference>
<feature type="domain" description="Sushi" evidence="30">
    <location>
        <begin position="83"/>
        <end position="143"/>
    </location>
</feature>
<keyword evidence="17" id="KW-0695">RNA-directed DNA polymerase</keyword>
<evidence type="ECO:0000256" key="13">
    <source>
        <dbReference type="ARBA" id="ARBA00022801"/>
    </source>
</evidence>
<feature type="disulfide bond" evidence="22">
    <location>
        <begin position="1253"/>
        <end position="1296"/>
    </location>
</feature>
<keyword evidence="34" id="KW-1185">Reference proteome</keyword>
<keyword evidence="7" id="KW-0540">Nuclease</keyword>
<feature type="disulfide bond" evidence="22">
    <location>
        <begin position="703"/>
        <end position="746"/>
    </location>
</feature>
<feature type="disulfide bond" evidence="22">
    <location>
        <begin position="1564"/>
        <end position="1607"/>
    </location>
</feature>
<dbReference type="InterPro" id="IPR034170">
    <property type="entry name" value="Retropepsin-like_cat_dom"/>
</dbReference>
<evidence type="ECO:0000256" key="15">
    <source>
        <dbReference type="ARBA" id="ARBA00022842"/>
    </source>
</evidence>
<feature type="domain" description="Sushi" evidence="30">
    <location>
        <begin position="880"/>
        <end position="938"/>
    </location>
</feature>
<dbReference type="Pfam" id="PF00552">
    <property type="entry name" value="IN_DBD_C"/>
    <property type="match status" value="1"/>
</dbReference>
<dbReference type="GO" id="GO:0003677">
    <property type="term" value="F:DNA binding"/>
    <property type="evidence" value="ECO:0007669"/>
    <property type="project" value="UniProtKB-KW"/>
</dbReference>
<feature type="disulfide bond" evidence="22">
    <location>
        <begin position="1002"/>
        <end position="1045"/>
    </location>
</feature>
<dbReference type="Pfam" id="PF00607">
    <property type="entry name" value="Gag_p24"/>
    <property type="match status" value="1"/>
</dbReference>
<sequence length="3165" mass="355638">MGVATAATEKGSTLLSRVEACEEPPPRRVKEVPTKRWDKPPYPHGTQATYNCRPGYIKIGRVAFRCVDGAWEQLTPVTECRNKPCGHPGDTEFGFFELTSGSEFVFGARVEYRCNDGYQMLSQRNYRECQADGWSNDIPHCEVIKCLPVQEPENGRIIMTGAFELGQEYSFGQVVNFECNAKHKLVGAEEIVCSANGKWSNDVPQCKEIICDVPEIPHGYVRSPKKSYKENEIMQFFCEVGHKYGNRADALCTESGWNPPPYCTEIVCSPPVISSGNFRPQKDKYTLGNTITVECDDGYHFKVITGRNTAECTKNGWVPDPACVRKPCDYPAIENGKLSYSYENYRSYYFPKRFGQTVDYYCLNGYSTPSGEYWDRITCSERGWFPEPKCLKKCYISRLENGYFPRRSRNDFYKEGERVRYGCNSDYQAQHEEVTCTRNGWEPPPRCTRKKKCQYIYFENGFLNLPKAIFDLKEKISYKCHSGFVTPEGQETGHTQCQESGWTPPPKCIKSCKAPGDILIQHTIKTVFMPEDTIEYSCLKGYKTTNNMPTDTTMCGKNGEWSPEPQCREIECALPPLGNGDFSPKEGKYHSGDVVKFTCARNYKRVGPASIQCYHFGWSPSPPLCKGNSSAVLKLNCECQRLWTSPAIANGSVVDGSVEQYQHGDRKQYECNGEFKLVGSKEIECIDGQWSSPPSCIEDKMPCESPSSIPNVALHQAEQSQYSHGDEVTCGCKPGSDNTEEMKIKCLNGEWKPFPVCADASPQCVTPEDVVLVHSGEYPMSQRKTGFRKVIHYTCTLTDEKVKQATCVSGRWTPEIACPEMPCGSVPKVANAQFEGRKKKRYEPGETVRYQCDSGFQIVGSPEIICRKGNWTAPPFCEDVSCGAAPEIPNGRIASTPQERYLPGARVHYQCESNFQMTGGNYVFCSNGQWSLAPVCRDVTCEPPPEIAGGRIDGIKKSRYIPGERAKYQCWKNFKMTGDSTVVCQNGNWSELPTCKGQAGRCGTPPAIQSGELLVFPLQEYQQGDTVEYKCPDFYILKGSPTITCLNGQWTSPPVCLVACTASEEDMERNNIELKWVAQNKLYSTSGDYIEFRCKQGYLEDPSISSFRVQCVEGTLKYPRCTLGRKPCDYPAIENGKLSYSYENYRSYYFPKRFGQTVDYYCLNGYSTPSGEYWDRITCSERGWFPEPKCLKKCYISGLENGYFPRRSRNDFYKEGERVRYGCNSDYQAQHEEVTCTRNGWEPPPRCTRKKSCKAPGDILIQHTIKTVFMPEDTIEYSCLKGYKTTNNMPTDTTMCGKNGEWSPEPQCREIECALPPLGNGDFSPKEGKYHSGDVVKFTCARNYKRVGPASIQCYHFGWSPSPPLCKGNSSAVLKLNCECQRLWTSPAIANGSVVDGSVEQYQHGDRKQYECNGEFKLVGSKEIECIDGQWSSPPSCIEDKMPCESPSSIPNVALHQAEQSQYSHRDEVTCGCKPGSDNTEEMKIKCLNGEWKPFPVCADASPQCVTPEDVVLVHSGEYPMSQRKTGFRKVIHYTCTLTDEKVKQATCVSGRWTPEIACPEMPCGSVPKVANAQFEGRKKKRYEPGETVRYQCDSGFQIVGSPEIICRKGNWTAPPFCEDVSCGAAPEIPNGRIASTPQERYLPGARVHYQCESNFQMTGGNYVFCSNGQWSLAPVCRDVTCEPPPEIAGGRIDGIKKSRYIPGERAKYQCWKNFKMTGDSTVVCQNGNWSELPTCKGQAGRCGTPPAIQSGELLVFPLQEYQQGDTVEYKCPDFYILKGSPTITCLNGQWTSPPVCLVACTASEEDMERNNIELKWVAQNKLYSTSGDYIEFRCKQGYLEDPSISSFRVQCVEGTLKYPRCTLGNVLEMNIADASVTRKKEEAIKGLHDVKALGTNVWKNLGQTHLSRLVALSSFRDHSKPYWAHPKSVVYKGSRGGQRVRAIHHPFPQSTIRDLCKAHRDYGRDSPYFRGLLRSDLDAAVVIPADLKQLFSCLLDSTEFKLWVAAWRQQLREALPSLLRDPETAVDDNGNPLTLEHLMVTSSRHEPYRLRLTEALYLRTADWTFLSINTKEQGAWPVQGKELVIIGDCKYTPQEVEILPGVLVNNPGDLVLWLRCTHPPTFIPKGQVIAQIIPTRGPNNTPVACPVQAITEERPRVDCEFRVGRETINITGLLDTGADVTVVPEKDWPSHWALQDVAGHVQGVGGLQLARQSRTIVQIKGPKGQLANIRPFVLDYKEPLLGRDLMSQWGVKIDIPDPSVEVSAASIDERPTKKLNWLTNEPVWVEQWPLSKPKLKALEELVKEQLAKGHIVETDSPWNSPVFVIQKPGKDKWRLLQDLRQINNVIEDMGSLQPGMPSPTMLPQNWQLAVIDIKDCFFQIPLHPDDAPRFAFSVPTINREAPRRRYHWRVLPQGMKNSPVICQWYVASLLSPVRAAAGQAIIYHYMDDVLVCAPNDDMLSHVLGLTVDALVAAGFELQEEKVQRMPPWKYLGLEIGRRTIVPQKLAIRTKVSSLADVHQLCGSLNWVRPWLGLTTNDLAPLFNLLKGGEELSSPRALTPEAEKALEKVQDAMSKRQAHRIDPELPFKFIIMGKLPHLHGMIFQWKSIPKKDREGNDPLLIIEWVFLSHHRSKRMTRPQELVAELIRKARFRIRELAGCDFECIHIPIGLRSGQISKAMLEHLLQENEALQFALDSFTGQISIHRPAHKIFNSETKFILSLKEVRSRRPLKALTVFTDASGRSHKSVLTWKDPQTQQWEADIAEVEGSPQVAELAAVVRAFERFNLVTDSAYVAGVVSRAEQAILQEVSNIALYDLLSKLVRLVSHREQPYFVMHTRSHTDLPGFIAEGNRKADALAAPAEMAPLPNIFMQAKLSHQLFHQNAPGLVRRFHLTREQARAIVAACPSCSQQAVPTLHAGVNPRGLRSCEVWQTDVTHFPQFGRQKYIHVSVDTFSGAVFASAHTGEKAGDAIKHLIHAFSFMGISRELKTDNGPAYKSRELRSFLQQWGVEHKTGIPHSPTGQAMVERTHGTIKRVLHQQQRVLRTESPSVRLARALFTINFLNCSYEGLNPPIVRHFGASSLFGVKERPQVMVRDPGSGGTEGPHDLVMWGRGYACVSTPTGPKWIPAKWVRPYVPKSPGSGKINSPQVTVAAWRRKRKTSNEES</sequence>
<dbReference type="CDD" id="cd00033">
    <property type="entry name" value="CCP"/>
    <property type="match status" value="24"/>
</dbReference>
<dbReference type="GO" id="GO:0004523">
    <property type="term" value="F:RNA-DNA hybrid ribonuclease activity"/>
    <property type="evidence" value="ECO:0007669"/>
    <property type="project" value="InterPro"/>
</dbReference>
<dbReference type="PROSITE" id="PS50994">
    <property type="entry name" value="INTEGRASE"/>
    <property type="match status" value="1"/>
</dbReference>
<keyword evidence="14" id="KW-0862">Zinc</keyword>
<evidence type="ECO:0000259" key="29">
    <source>
        <dbReference type="PROSITE" id="PS50879"/>
    </source>
</evidence>
<dbReference type="Gene3D" id="3.10.10.10">
    <property type="entry name" value="HIV Type 1 Reverse Transcriptase, subunit A, domain 1"/>
    <property type="match status" value="1"/>
</dbReference>
<keyword evidence="18" id="KW-0238">DNA-binding</keyword>
<dbReference type="InterPro" id="IPR035976">
    <property type="entry name" value="Sushi/SCR/CCP_sf"/>
</dbReference>
<evidence type="ECO:0000259" key="31">
    <source>
        <dbReference type="PROSITE" id="PS50994"/>
    </source>
</evidence>
<dbReference type="FunFam" id="2.10.70.10:FF:000054">
    <property type="entry name" value="Complement inhibitory factor H"/>
    <property type="match status" value="2"/>
</dbReference>
<dbReference type="EMBL" id="QRBI01000117">
    <property type="protein sequence ID" value="RMC08394.1"/>
    <property type="molecule type" value="Genomic_DNA"/>
</dbReference>
<feature type="domain" description="Sushi" evidence="30">
    <location>
        <begin position="1378"/>
        <end position="1439"/>
    </location>
</feature>
<dbReference type="InterPro" id="IPR021109">
    <property type="entry name" value="Peptidase_aspartic_dom_sf"/>
</dbReference>
<dbReference type="InterPro" id="IPR012337">
    <property type="entry name" value="RNaseH-like_sf"/>
</dbReference>
<feature type="domain" description="Sushi" evidence="30">
    <location>
        <begin position="144"/>
        <end position="208"/>
    </location>
</feature>
<dbReference type="Pfam" id="PF00078">
    <property type="entry name" value="RVT_1"/>
    <property type="match status" value="1"/>
</dbReference>
<dbReference type="GO" id="GO:0015074">
    <property type="term" value="P:DNA integration"/>
    <property type="evidence" value="ECO:0007669"/>
    <property type="project" value="UniProtKB-KW"/>
</dbReference>
<evidence type="ECO:0000256" key="24">
    <source>
        <dbReference type="PROSITE-ProRule" id="PRU00506"/>
    </source>
</evidence>
<keyword evidence="11" id="KW-0255">Endonuclease</keyword>
<dbReference type="GO" id="GO:0003964">
    <property type="term" value="F:RNA-directed DNA polymerase activity"/>
    <property type="evidence" value="ECO:0007669"/>
    <property type="project" value="UniProtKB-KW"/>
</dbReference>
<feature type="domain" description="Sushi" evidence="30">
    <location>
        <begin position="821"/>
        <end position="879"/>
    </location>
</feature>
<dbReference type="InterPro" id="IPR001584">
    <property type="entry name" value="Integrase_cat-core"/>
</dbReference>
<feature type="domain" description="Sushi" evidence="30">
    <location>
        <begin position="1741"/>
        <end position="1799"/>
    </location>
</feature>
<keyword evidence="10" id="KW-0677">Repeat</keyword>
<dbReference type="Gene3D" id="2.30.30.10">
    <property type="entry name" value="Integrase, C-terminal domain superfamily, retroviral"/>
    <property type="match status" value="1"/>
</dbReference>
<comment type="caution">
    <text evidence="33">The sequence shown here is derived from an EMBL/GenBank/DDBJ whole genome shotgun (WGS) entry which is preliminary data.</text>
</comment>
<dbReference type="InterPro" id="IPR002156">
    <property type="entry name" value="RNaseH_domain"/>
</dbReference>
<dbReference type="PROSITE" id="PS50175">
    <property type="entry name" value="ASP_PROT_RETROV"/>
    <property type="match status" value="1"/>
</dbReference>
<dbReference type="PROSITE" id="PS00141">
    <property type="entry name" value="ASP_PROTEASE"/>
    <property type="match status" value="1"/>
</dbReference>
<dbReference type="OrthoDB" id="10051774at2759"/>
<dbReference type="GO" id="GO:0016032">
    <property type="term" value="P:viral process"/>
    <property type="evidence" value="ECO:0007669"/>
    <property type="project" value="InterPro"/>
</dbReference>
<dbReference type="CDD" id="cd05482">
    <property type="entry name" value="HIV_retropepsin_like"/>
    <property type="match status" value="1"/>
</dbReference>